<protein>
    <submittedName>
        <fullName evidence="2">Uncharacterized protein</fullName>
    </submittedName>
</protein>
<organism evidence="2">
    <name type="scientific">bioreactor metagenome</name>
    <dbReference type="NCBI Taxonomy" id="1076179"/>
    <lineage>
        <taxon>unclassified sequences</taxon>
        <taxon>metagenomes</taxon>
        <taxon>ecological metagenomes</taxon>
    </lineage>
</organism>
<dbReference type="EMBL" id="VSSQ01101555">
    <property type="protein sequence ID" value="MPN43258.1"/>
    <property type="molecule type" value="Genomic_DNA"/>
</dbReference>
<gene>
    <name evidence="2" type="ORF">SDC9_190817</name>
</gene>
<feature type="region of interest" description="Disordered" evidence="1">
    <location>
        <begin position="1"/>
        <end position="27"/>
    </location>
</feature>
<comment type="caution">
    <text evidence="2">The sequence shown here is derived from an EMBL/GenBank/DDBJ whole genome shotgun (WGS) entry which is preliminary data.</text>
</comment>
<name>A0A645HW67_9ZZZZ</name>
<sequence>MRSTSPPSRPTVCRRAPRSADSTRCSRSRRSILCPTAAFAASIRWPTPQPGRGWRHASIPSPSATVTTSTFCPPSTLVTVSVSTNSPTSSGTPPAPCSRSARASVSAMSPISNRRSPSSPMAWPAGRSVTASCIGFKRGSTPTWWNAPSGCAARCRPSSSAIN</sequence>
<reference evidence="2" key="1">
    <citation type="submission" date="2019-08" db="EMBL/GenBank/DDBJ databases">
        <authorList>
            <person name="Kucharzyk K."/>
            <person name="Murdoch R.W."/>
            <person name="Higgins S."/>
            <person name="Loffler F."/>
        </authorList>
    </citation>
    <scope>NUCLEOTIDE SEQUENCE</scope>
</reference>
<feature type="compositionally biased region" description="Low complexity" evidence="1">
    <location>
        <begin position="82"/>
        <end position="120"/>
    </location>
</feature>
<evidence type="ECO:0000313" key="2">
    <source>
        <dbReference type="EMBL" id="MPN43258.1"/>
    </source>
</evidence>
<feature type="region of interest" description="Disordered" evidence="1">
    <location>
        <begin position="82"/>
        <end position="124"/>
    </location>
</feature>
<accession>A0A645HW67</accession>
<dbReference type="AlphaFoldDB" id="A0A645HW67"/>
<evidence type="ECO:0000256" key="1">
    <source>
        <dbReference type="SAM" id="MobiDB-lite"/>
    </source>
</evidence>
<proteinExistence type="predicted"/>